<dbReference type="KEGG" id="btho:Btheta7330_03626"/>
<dbReference type="Proteomes" id="UP001217776">
    <property type="component" value="Unassembled WGS sequence"/>
</dbReference>
<dbReference type="Pfam" id="PF13715">
    <property type="entry name" value="CarbopepD_reg_2"/>
    <property type="match status" value="1"/>
</dbReference>
<accession>A0A0P0F2M0</accession>
<keyword evidence="6" id="KW-0645">Protease</keyword>
<keyword evidence="2" id="KW-0472">Membrane</keyword>
<dbReference type="Pfam" id="PF03544">
    <property type="entry name" value="TonB_C"/>
    <property type="match status" value="1"/>
</dbReference>
<sequence length="449" mass="48586">MKLLDYIRGLRKGKEAHRLEKESMKDPFLADAMDGYHQVEGDHEEQINKLRMKVNAHSAKKRNTYAVTWSIAACLIIGIGISSYFLFLKQNVGEDVFIAKEQPAATATVPAHKEDTSLSAPKMEPDSGRPSATKETVGKDIIAKTRQDSPSQSTPSGAPSATVPKAVASKAATPQATPAGTPIMEEMVAPAEELEEAAITTVTDTSFLDANRKKMKAAQLTTQMNNMIKGKVTDDRGEPLVGANVTYKGATYGAITDINGEFSLPKKEGNEILTAHYIGYNPVSIPADTSKNMLIAMSENKTTLDEVVVTGYGAQKKVAVTGAISAVSIKDLKKASGALQKSDTLKDAVISQKADSLQGPVVPEPVTGMKQYKKYLKKNLAYPADDACAEVKGKVTLTFFVNKEGRPFDIKVKESLCKSLDKEAIRLIQEGPDWTYGNQSAEITVKFHK</sequence>
<dbReference type="EMBL" id="WCRY01000018">
    <property type="protein sequence ID" value="KAB4479570.1"/>
    <property type="molecule type" value="Genomic_DNA"/>
</dbReference>
<feature type="region of interest" description="Disordered" evidence="1">
    <location>
        <begin position="104"/>
        <end position="181"/>
    </location>
</feature>
<dbReference type="PANTHER" id="PTHR33446">
    <property type="entry name" value="PROTEIN TONB-RELATED"/>
    <property type="match status" value="1"/>
</dbReference>
<gene>
    <name evidence="5" type="ORF">GAN91_18150</name>
    <name evidence="4" type="ORF">GAO51_25845</name>
    <name evidence="6" type="ORF">PO127_10625</name>
</gene>
<evidence type="ECO:0000313" key="8">
    <source>
        <dbReference type="Proteomes" id="UP000440614"/>
    </source>
</evidence>
<protein>
    <submittedName>
        <fullName evidence="6">Carboxypeptidase-like regulatory domain-containing protein</fullName>
    </submittedName>
</protein>
<dbReference type="GO" id="GO:0031992">
    <property type="term" value="F:energy transducer activity"/>
    <property type="evidence" value="ECO:0007669"/>
    <property type="project" value="TreeGrafter"/>
</dbReference>
<evidence type="ECO:0000256" key="1">
    <source>
        <dbReference type="SAM" id="MobiDB-lite"/>
    </source>
</evidence>
<reference evidence="6" key="2">
    <citation type="submission" date="2022-10" db="EMBL/GenBank/DDBJ databases">
        <title>Human gut microbiome strain richness.</title>
        <authorList>
            <person name="Chen-Liaw A."/>
        </authorList>
    </citation>
    <scope>NUCLEOTIDE SEQUENCE</scope>
    <source>
        <strain evidence="6">1001283st1_A3_1001283B150304_161114</strain>
    </source>
</reference>
<dbReference type="Proteomes" id="UP000440614">
    <property type="component" value="Unassembled WGS sequence"/>
</dbReference>
<keyword evidence="6" id="KW-0121">Carboxypeptidase</keyword>
<feature type="compositionally biased region" description="Low complexity" evidence="1">
    <location>
        <begin position="171"/>
        <end position="181"/>
    </location>
</feature>
<name>A0A0P0F2M0_BACT4</name>
<dbReference type="GO" id="GO:0004180">
    <property type="term" value="F:carboxypeptidase activity"/>
    <property type="evidence" value="ECO:0007669"/>
    <property type="project" value="UniProtKB-KW"/>
</dbReference>
<dbReference type="InterPro" id="IPR037682">
    <property type="entry name" value="TonB_C"/>
</dbReference>
<evidence type="ECO:0000313" key="6">
    <source>
        <dbReference type="EMBL" id="MDC2236199.1"/>
    </source>
</evidence>
<dbReference type="SUPFAM" id="SSF74653">
    <property type="entry name" value="TolA/TonB C-terminal domain"/>
    <property type="match status" value="1"/>
</dbReference>
<dbReference type="SUPFAM" id="SSF49464">
    <property type="entry name" value="Carboxypeptidase regulatory domain-like"/>
    <property type="match status" value="1"/>
</dbReference>
<evidence type="ECO:0000313" key="4">
    <source>
        <dbReference type="EMBL" id="KAB4305536.1"/>
    </source>
</evidence>
<dbReference type="EMBL" id="WCSY01000036">
    <property type="protein sequence ID" value="KAB4305536.1"/>
    <property type="molecule type" value="Genomic_DNA"/>
</dbReference>
<keyword evidence="6" id="KW-0378">Hydrolase</keyword>
<feature type="compositionally biased region" description="Polar residues" evidence="1">
    <location>
        <begin position="148"/>
        <end position="159"/>
    </location>
</feature>
<dbReference type="AlphaFoldDB" id="A0A0P0F2M0"/>
<dbReference type="InterPro" id="IPR051045">
    <property type="entry name" value="TonB-dependent_transducer"/>
</dbReference>
<reference evidence="7 8" key="1">
    <citation type="journal article" date="2019" name="Nat. Med.">
        <title>A library of human gut bacterial isolates paired with longitudinal multiomics data enables mechanistic microbiome research.</title>
        <authorList>
            <person name="Poyet M."/>
            <person name="Groussin M."/>
            <person name="Gibbons S.M."/>
            <person name="Avila-Pacheco J."/>
            <person name="Jiang X."/>
            <person name="Kearney S.M."/>
            <person name="Perrotta A.R."/>
            <person name="Berdy B."/>
            <person name="Zhao S."/>
            <person name="Lieberman T.D."/>
            <person name="Swanson P.K."/>
            <person name="Smith M."/>
            <person name="Roesemann S."/>
            <person name="Alexander J.E."/>
            <person name="Rich S.A."/>
            <person name="Livny J."/>
            <person name="Vlamakis H."/>
            <person name="Clish C."/>
            <person name="Bullock K."/>
            <person name="Deik A."/>
            <person name="Scott J."/>
            <person name="Pierce K.A."/>
            <person name="Xavier R.J."/>
            <person name="Alm E.J."/>
        </authorList>
    </citation>
    <scope>NUCLEOTIDE SEQUENCE [LARGE SCALE GENOMIC DNA]</scope>
    <source>
        <strain evidence="5 7">BIOML-A162</strain>
        <strain evidence="4 8">BIOML-A188</strain>
    </source>
</reference>
<dbReference type="PANTHER" id="PTHR33446:SF2">
    <property type="entry name" value="PROTEIN TONB"/>
    <property type="match status" value="1"/>
</dbReference>
<dbReference type="GO" id="GO:0055085">
    <property type="term" value="P:transmembrane transport"/>
    <property type="evidence" value="ECO:0007669"/>
    <property type="project" value="InterPro"/>
</dbReference>
<dbReference type="GO" id="GO:0098797">
    <property type="term" value="C:plasma membrane protein complex"/>
    <property type="evidence" value="ECO:0007669"/>
    <property type="project" value="TreeGrafter"/>
</dbReference>
<dbReference type="GeneID" id="60925636"/>
<dbReference type="Gene3D" id="3.30.1150.10">
    <property type="match status" value="1"/>
</dbReference>
<feature type="domain" description="TonB C-terminal" evidence="3">
    <location>
        <begin position="379"/>
        <end position="439"/>
    </location>
</feature>
<evidence type="ECO:0000313" key="5">
    <source>
        <dbReference type="EMBL" id="KAB4479570.1"/>
    </source>
</evidence>
<dbReference type="Proteomes" id="UP000436858">
    <property type="component" value="Unassembled WGS sequence"/>
</dbReference>
<dbReference type="InterPro" id="IPR008969">
    <property type="entry name" value="CarboxyPept-like_regulatory"/>
</dbReference>
<organism evidence="5 7">
    <name type="scientific">Bacteroides thetaiotaomicron</name>
    <dbReference type="NCBI Taxonomy" id="818"/>
    <lineage>
        <taxon>Bacteria</taxon>
        <taxon>Pseudomonadati</taxon>
        <taxon>Bacteroidota</taxon>
        <taxon>Bacteroidia</taxon>
        <taxon>Bacteroidales</taxon>
        <taxon>Bacteroidaceae</taxon>
        <taxon>Bacteroides</taxon>
    </lineage>
</organism>
<dbReference type="EMBL" id="JAQNVG010000014">
    <property type="protein sequence ID" value="MDC2236199.1"/>
    <property type="molecule type" value="Genomic_DNA"/>
</dbReference>
<feature type="transmembrane region" description="Helical" evidence="2">
    <location>
        <begin position="66"/>
        <end position="87"/>
    </location>
</feature>
<proteinExistence type="predicted"/>
<dbReference type="Gene3D" id="2.60.40.1120">
    <property type="entry name" value="Carboxypeptidase-like, regulatory domain"/>
    <property type="match status" value="1"/>
</dbReference>
<evidence type="ECO:0000259" key="3">
    <source>
        <dbReference type="Pfam" id="PF03544"/>
    </source>
</evidence>
<evidence type="ECO:0000256" key="2">
    <source>
        <dbReference type="SAM" id="Phobius"/>
    </source>
</evidence>
<feature type="compositionally biased region" description="Basic and acidic residues" evidence="1">
    <location>
        <begin position="136"/>
        <end position="147"/>
    </location>
</feature>
<evidence type="ECO:0000313" key="7">
    <source>
        <dbReference type="Proteomes" id="UP000436858"/>
    </source>
</evidence>
<keyword evidence="2" id="KW-0812">Transmembrane</keyword>
<comment type="caution">
    <text evidence="5">The sequence shown here is derived from an EMBL/GenBank/DDBJ whole genome shotgun (WGS) entry which is preliminary data.</text>
</comment>
<accession>C6IL32</accession>
<dbReference type="OMA" id="GAFNISI"/>
<keyword evidence="2" id="KW-1133">Transmembrane helix</keyword>
<dbReference type="RefSeq" id="WP_008764618.1">
    <property type="nucleotide sequence ID" value="NZ_BAABXH010000002.1"/>
</dbReference>